<dbReference type="InterPro" id="IPR004107">
    <property type="entry name" value="Integrase_SAM-like_N"/>
</dbReference>
<dbReference type="RefSeq" id="WP_073376946.1">
    <property type="nucleotide sequence ID" value="NZ_FQXS01000017.1"/>
</dbReference>
<gene>
    <name evidence="9" type="ORF">SAMN02745124_02740</name>
</gene>
<dbReference type="OrthoDB" id="9801717at2"/>
<protein>
    <submittedName>
        <fullName evidence="9">Integron integrase</fullName>
    </submittedName>
</protein>
<dbReference type="PANTHER" id="PTHR30349">
    <property type="entry name" value="PHAGE INTEGRASE-RELATED"/>
    <property type="match status" value="1"/>
</dbReference>
<dbReference type="AlphaFoldDB" id="A0A1M5X4F8"/>
<dbReference type="GO" id="GO:0006310">
    <property type="term" value="P:DNA recombination"/>
    <property type="evidence" value="ECO:0007669"/>
    <property type="project" value="UniProtKB-KW"/>
</dbReference>
<dbReference type="PROSITE" id="PS51898">
    <property type="entry name" value="TYR_RECOMBINASE"/>
    <property type="match status" value="1"/>
</dbReference>
<accession>A0A1M5X4F8</accession>
<dbReference type="InterPro" id="IPR011010">
    <property type="entry name" value="DNA_brk_join_enz"/>
</dbReference>
<dbReference type="InterPro" id="IPR013762">
    <property type="entry name" value="Integrase-like_cat_sf"/>
</dbReference>
<dbReference type="Proteomes" id="UP000184139">
    <property type="component" value="Unassembled WGS sequence"/>
</dbReference>
<dbReference type="NCBIfam" id="TIGR02249">
    <property type="entry name" value="integrase_gron"/>
    <property type="match status" value="1"/>
</dbReference>
<keyword evidence="2" id="KW-0229">DNA integration</keyword>
<proteinExistence type="inferred from homology"/>
<dbReference type="PANTHER" id="PTHR30349:SF64">
    <property type="entry name" value="PROPHAGE INTEGRASE INTD-RELATED"/>
    <property type="match status" value="1"/>
</dbReference>
<dbReference type="InterPro" id="IPR044068">
    <property type="entry name" value="CB"/>
</dbReference>
<dbReference type="Pfam" id="PF13495">
    <property type="entry name" value="Phage_int_SAM_4"/>
    <property type="match status" value="1"/>
</dbReference>
<feature type="domain" description="Core-binding (CB)" evidence="8">
    <location>
        <begin position="132"/>
        <end position="222"/>
    </location>
</feature>
<organism evidence="9 10">
    <name type="scientific">Desulfofustis glycolicus DSM 9705</name>
    <dbReference type="NCBI Taxonomy" id="1121409"/>
    <lineage>
        <taxon>Bacteria</taxon>
        <taxon>Pseudomonadati</taxon>
        <taxon>Thermodesulfobacteriota</taxon>
        <taxon>Desulfobulbia</taxon>
        <taxon>Desulfobulbales</taxon>
        <taxon>Desulfocapsaceae</taxon>
        <taxon>Desulfofustis</taxon>
    </lineage>
</organism>
<name>A0A1M5X4F8_9BACT</name>
<dbReference type="GO" id="GO:0015074">
    <property type="term" value="P:DNA integration"/>
    <property type="evidence" value="ECO:0007669"/>
    <property type="project" value="UniProtKB-KW"/>
</dbReference>
<dbReference type="InterPro" id="IPR011946">
    <property type="entry name" value="Integrase_integron-type"/>
</dbReference>
<keyword evidence="3 5" id="KW-0238">DNA-binding</keyword>
<feature type="region of interest" description="Disordered" evidence="6">
    <location>
        <begin position="90"/>
        <end position="138"/>
    </location>
</feature>
<dbReference type="InterPro" id="IPR050090">
    <property type="entry name" value="Tyrosine_recombinase_XerCD"/>
</dbReference>
<dbReference type="InterPro" id="IPR002104">
    <property type="entry name" value="Integrase_catalytic"/>
</dbReference>
<evidence type="ECO:0000259" key="8">
    <source>
        <dbReference type="PROSITE" id="PS51900"/>
    </source>
</evidence>
<comment type="similarity">
    <text evidence="1">Belongs to the 'phage' integrase family.</text>
</comment>
<feature type="domain" description="Tyr recombinase" evidence="7">
    <location>
        <begin position="240"/>
        <end position="453"/>
    </location>
</feature>
<reference evidence="9 10" key="1">
    <citation type="submission" date="2016-11" db="EMBL/GenBank/DDBJ databases">
        <authorList>
            <person name="Jaros S."/>
            <person name="Januszkiewicz K."/>
            <person name="Wedrychowicz H."/>
        </authorList>
    </citation>
    <scope>NUCLEOTIDE SEQUENCE [LARGE SCALE GENOMIC DNA]</scope>
    <source>
        <strain evidence="9 10">DSM 9705</strain>
    </source>
</reference>
<keyword evidence="10" id="KW-1185">Reference proteome</keyword>
<dbReference type="InterPro" id="IPR010998">
    <property type="entry name" value="Integrase_recombinase_N"/>
</dbReference>
<evidence type="ECO:0000313" key="10">
    <source>
        <dbReference type="Proteomes" id="UP000184139"/>
    </source>
</evidence>
<dbReference type="Gene3D" id="1.10.150.130">
    <property type="match status" value="1"/>
</dbReference>
<evidence type="ECO:0000259" key="7">
    <source>
        <dbReference type="PROSITE" id="PS51898"/>
    </source>
</evidence>
<evidence type="ECO:0000256" key="4">
    <source>
        <dbReference type="ARBA" id="ARBA00023172"/>
    </source>
</evidence>
<dbReference type="Pfam" id="PF00589">
    <property type="entry name" value="Phage_integrase"/>
    <property type="match status" value="1"/>
</dbReference>
<dbReference type="Gene3D" id="1.10.443.10">
    <property type="entry name" value="Intergrase catalytic core"/>
    <property type="match status" value="1"/>
</dbReference>
<dbReference type="STRING" id="1121409.SAMN02745124_02740"/>
<dbReference type="SUPFAM" id="SSF56349">
    <property type="entry name" value="DNA breaking-rejoining enzymes"/>
    <property type="match status" value="1"/>
</dbReference>
<dbReference type="EMBL" id="FQXS01000017">
    <property type="protein sequence ID" value="SHH94699.1"/>
    <property type="molecule type" value="Genomic_DNA"/>
</dbReference>
<evidence type="ECO:0000256" key="2">
    <source>
        <dbReference type="ARBA" id="ARBA00022908"/>
    </source>
</evidence>
<evidence type="ECO:0000313" key="9">
    <source>
        <dbReference type="EMBL" id="SHH94699.1"/>
    </source>
</evidence>
<dbReference type="PROSITE" id="PS51900">
    <property type="entry name" value="CB"/>
    <property type="match status" value="1"/>
</dbReference>
<evidence type="ECO:0000256" key="6">
    <source>
        <dbReference type="SAM" id="MobiDB-lite"/>
    </source>
</evidence>
<evidence type="ECO:0000256" key="5">
    <source>
        <dbReference type="PROSITE-ProRule" id="PRU01248"/>
    </source>
</evidence>
<evidence type="ECO:0000256" key="1">
    <source>
        <dbReference type="ARBA" id="ARBA00008857"/>
    </source>
</evidence>
<keyword evidence="4" id="KW-0233">DNA recombination</keyword>
<evidence type="ECO:0000256" key="3">
    <source>
        <dbReference type="ARBA" id="ARBA00023125"/>
    </source>
</evidence>
<dbReference type="GO" id="GO:0003677">
    <property type="term" value="F:DNA binding"/>
    <property type="evidence" value="ECO:0007669"/>
    <property type="project" value="UniProtKB-UniRule"/>
</dbReference>
<sequence length="458" mass="53138">MLVVPAETRVRYAEFLTQKGVAQIYGEKCQKWLRYYLDFCEKYRYETATSRGLDAFLVKLTVKKQNDAARKEAQRAVQLYLDYLITNRSDNRHSKRPEKRDSVSAVGKKTIDRIGGGDRNANVKIAPTPPSITGKDQGSSWKAEFAGLENAIRMRHYSDNTLKSYRKYIRDFQTYTKSLHPDQLSAEHVKAYLTHLAVNKKVSASTQNLAFNSLLFFFRHVLNREFGTIDGVVRAKKRPYIPVVLSRAEIDKIFKMIDERYLLIVKLLYGCGLRLFECLSLRVHCLNLEEGILTVHDGKGKKDRSVPLPNSLQEDLRRQLDMVHDQHKKDIAKGYDGVFLFDAYEWKAKNSARQFIWQWLFPAHKLTTVKETGEVKRFHVHETHVQRAIRRAVDTACLTKRVTSHTFRHSFASHLLQANYDIRTIQELLGHSDVRTTMIYTHTVKRKTKKEAKSPLDF</sequence>